<evidence type="ECO:0000259" key="13">
    <source>
        <dbReference type="Pfam" id="PF01435"/>
    </source>
</evidence>
<dbReference type="Pfam" id="PF01435">
    <property type="entry name" value="Peptidase_M48"/>
    <property type="match status" value="1"/>
</dbReference>
<evidence type="ECO:0000256" key="2">
    <source>
        <dbReference type="ARBA" id="ARBA00022475"/>
    </source>
</evidence>
<comment type="cofactor">
    <cofactor evidence="11">
        <name>Zn(2+)</name>
        <dbReference type="ChEBI" id="CHEBI:29105"/>
    </cofactor>
    <text evidence="11">Binds 1 zinc ion per subunit.</text>
</comment>
<evidence type="ECO:0000256" key="12">
    <source>
        <dbReference type="SAM" id="Phobius"/>
    </source>
</evidence>
<feature type="transmembrane region" description="Helical" evidence="12">
    <location>
        <begin position="43"/>
        <end position="62"/>
    </location>
</feature>
<evidence type="ECO:0000256" key="8">
    <source>
        <dbReference type="ARBA" id="ARBA00022989"/>
    </source>
</evidence>
<dbReference type="GO" id="GO:0005886">
    <property type="term" value="C:plasma membrane"/>
    <property type="evidence" value="ECO:0007669"/>
    <property type="project" value="UniProtKB-SubCell"/>
</dbReference>
<reference evidence="14 15" key="1">
    <citation type="submission" date="2019-10" db="EMBL/GenBank/DDBJ databases">
        <title>Extracellular Electron Transfer in a Candidatus Methanoperedens spp. Enrichment Culture.</title>
        <authorList>
            <person name="Berger S."/>
            <person name="Rangel Shaw D."/>
            <person name="Berben T."/>
            <person name="In 'T Zandt M."/>
            <person name="Frank J."/>
            <person name="Reimann J."/>
            <person name="Jetten M.S.M."/>
            <person name="Welte C.U."/>
        </authorList>
    </citation>
    <scope>NUCLEOTIDE SEQUENCE [LARGE SCALE GENOMIC DNA]</scope>
    <source>
        <strain evidence="14">SB12</strain>
    </source>
</reference>
<name>A0A833H540_9LEPT</name>
<feature type="domain" description="Peptidase M48" evidence="13">
    <location>
        <begin position="83"/>
        <end position="293"/>
    </location>
</feature>
<keyword evidence="4 12" id="KW-0812">Transmembrane</keyword>
<keyword evidence="5" id="KW-0479">Metal-binding</keyword>
<keyword evidence="8 12" id="KW-1133">Transmembrane helix</keyword>
<dbReference type="AlphaFoldDB" id="A0A833H540"/>
<evidence type="ECO:0000256" key="1">
    <source>
        <dbReference type="ARBA" id="ARBA00004651"/>
    </source>
</evidence>
<dbReference type="PANTHER" id="PTHR43221:SF1">
    <property type="entry name" value="PROTEASE HTPX"/>
    <property type="match status" value="1"/>
</dbReference>
<evidence type="ECO:0000313" key="15">
    <source>
        <dbReference type="Proteomes" id="UP000460298"/>
    </source>
</evidence>
<dbReference type="CDD" id="cd07335">
    <property type="entry name" value="M48B_HtpX_like"/>
    <property type="match status" value="1"/>
</dbReference>
<feature type="transmembrane region" description="Helical" evidence="12">
    <location>
        <begin position="7"/>
        <end position="28"/>
    </location>
</feature>
<evidence type="ECO:0000313" key="14">
    <source>
        <dbReference type="EMBL" id="KAB2935380.1"/>
    </source>
</evidence>
<keyword evidence="2" id="KW-1003">Cell membrane</keyword>
<sequence>MTWLKRIFLFGIVNLLIVVTISVLTSVFELQPYLHAGGYDIRSLAIFCLMWGMGGAFISLGLSRIMAKMMMGVQVVQPNDAQFGGLVQRVHGLARKAGLKTMPEVGVYESPELNAFATGPTKNRSLVAVSTGLLSRMDADAVDGVLGHEIAHIANGDMVTMTLVQGIVNAFVMFIARIIAFAVGSFIKEDSLRYIARFAVTIVLEIALSFLGMIVVGYFSRMREYRADNGGAKLAGRDKMIRALESLKAAYEIRDENQPESLATLKISGKSGGLMALMSTHPPLDERIAKLRTAPII</sequence>
<keyword evidence="10 12" id="KW-0472">Membrane</keyword>
<dbReference type="EMBL" id="WBUI01000001">
    <property type="protein sequence ID" value="KAB2935380.1"/>
    <property type="molecule type" value="Genomic_DNA"/>
</dbReference>
<comment type="subcellular location">
    <subcellularLocation>
        <location evidence="1">Cell membrane</location>
        <topology evidence="1">Multi-pass membrane protein</topology>
    </subcellularLocation>
</comment>
<gene>
    <name evidence="14" type="primary">htpX</name>
    <name evidence="14" type="ORF">F9K24_01235</name>
</gene>
<dbReference type="PANTHER" id="PTHR43221">
    <property type="entry name" value="PROTEASE HTPX"/>
    <property type="match status" value="1"/>
</dbReference>
<evidence type="ECO:0000256" key="6">
    <source>
        <dbReference type="ARBA" id="ARBA00022801"/>
    </source>
</evidence>
<comment type="similarity">
    <text evidence="11">Belongs to the peptidase M48 family.</text>
</comment>
<dbReference type="Gene3D" id="3.30.2010.10">
    <property type="entry name" value="Metalloproteases ('zincins'), catalytic domain"/>
    <property type="match status" value="1"/>
</dbReference>
<dbReference type="GO" id="GO:0004222">
    <property type="term" value="F:metalloendopeptidase activity"/>
    <property type="evidence" value="ECO:0007669"/>
    <property type="project" value="InterPro"/>
</dbReference>
<evidence type="ECO:0000256" key="4">
    <source>
        <dbReference type="ARBA" id="ARBA00022692"/>
    </source>
</evidence>
<dbReference type="InterPro" id="IPR050083">
    <property type="entry name" value="HtpX_protease"/>
</dbReference>
<feature type="transmembrane region" description="Helical" evidence="12">
    <location>
        <begin position="167"/>
        <end position="188"/>
    </location>
</feature>
<accession>A0A833H540</accession>
<evidence type="ECO:0000256" key="5">
    <source>
        <dbReference type="ARBA" id="ARBA00022723"/>
    </source>
</evidence>
<feature type="transmembrane region" description="Helical" evidence="12">
    <location>
        <begin position="194"/>
        <end position="219"/>
    </location>
</feature>
<keyword evidence="6 11" id="KW-0378">Hydrolase</keyword>
<comment type="caution">
    <text evidence="14">The sequence shown here is derived from an EMBL/GenBank/DDBJ whole genome shotgun (WGS) entry which is preliminary data.</text>
</comment>
<keyword evidence="3 11" id="KW-0645">Protease</keyword>
<evidence type="ECO:0000256" key="11">
    <source>
        <dbReference type="RuleBase" id="RU003983"/>
    </source>
</evidence>
<dbReference type="InterPro" id="IPR001915">
    <property type="entry name" value="Peptidase_M48"/>
</dbReference>
<evidence type="ECO:0000256" key="9">
    <source>
        <dbReference type="ARBA" id="ARBA00023049"/>
    </source>
</evidence>
<keyword evidence="7 11" id="KW-0862">Zinc</keyword>
<evidence type="ECO:0000256" key="3">
    <source>
        <dbReference type="ARBA" id="ARBA00022670"/>
    </source>
</evidence>
<dbReference type="GO" id="GO:0046872">
    <property type="term" value="F:metal ion binding"/>
    <property type="evidence" value="ECO:0007669"/>
    <property type="project" value="UniProtKB-KW"/>
</dbReference>
<dbReference type="Proteomes" id="UP000460298">
    <property type="component" value="Unassembled WGS sequence"/>
</dbReference>
<keyword evidence="9 11" id="KW-0482">Metalloprotease</keyword>
<organism evidence="14 15">
    <name type="scientific">Leptonema illini</name>
    <dbReference type="NCBI Taxonomy" id="183"/>
    <lineage>
        <taxon>Bacteria</taxon>
        <taxon>Pseudomonadati</taxon>
        <taxon>Spirochaetota</taxon>
        <taxon>Spirochaetia</taxon>
        <taxon>Leptospirales</taxon>
        <taxon>Leptospiraceae</taxon>
        <taxon>Leptonema</taxon>
    </lineage>
</organism>
<proteinExistence type="inferred from homology"/>
<dbReference type="NCBIfam" id="NF003965">
    <property type="entry name" value="PRK05457.1"/>
    <property type="match status" value="1"/>
</dbReference>
<evidence type="ECO:0000256" key="7">
    <source>
        <dbReference type="ARBA" id="ARBA00022833"/>
    </source>
</evidence>
<dbReference type="GO" id="GO:0006508">
    <property type="term" value="P:proteolysis"/>
    <property type="evidence" value="ECO:0007669"/>
    <property type="project" value="UniProtKB-KW"/>
</dbReference>
<evidence type="ECO:0000256" key="10">
    <source>
        <dbReference type="ARBA" id="ARBA00023136"/>
    </source>
</evidence>
<protein>
    <submittedName>
        <fullName evidence="14">Protease HtpX</fullName>
        <ecNumber evidence="14">3.4.24.-</ecNumber>
    </submittedName>
</protein>
<dbReference type="EC" id="3.4.24.-" evidence="14"/>